<sequence length="249" mass="29403">MSIKDKINSLIGNFEDETIVDEENSNNQESASSLASDPLALKKRDYEEAKEEFLSKVKEIRDLHSDREKKIKKNINYLQSEKEKLEKELSQYRADLVEAELQGKSSKTDNLNKKISNAKDEIAELEERIDSYKAAGSIQIKPEQRKELLELYQVVDKKRITYRKAGRKRQEQLKELKKQLEKEIEKVRHIFDRPGSLDVINKLSIIEHLIHEHGRVEMLNHERESMYKDWLEGDKSYKKYLEGYVHKKE</sequence>
<proteinExistence type="predicted"/>
<dbReference type="Proteomes" id="UP000199519">
    <property type="component" value="Unassembled WGS sequence"/>
</dbReference>
<dbReference type="EMBL" id="FOHG01000067">
    <property type="protein sequence ID" value="SET28726.1"/>
    <property type="molecule type" value="Genomic_DNA"/>
</dbReference>
<keyword evidence="1" id="KW-0175">Coiled coil</keyword>
<evidence type="ECO:0000313" key="6">
    <source>
        <dbReference type="Proteomes" id="UP000199519"/>
    </source>
</evidence>
<name>A0A1I0D8W6_9FIRM</name>
<feature type="coiled-coil region" evidence="1">
    <location>
        <begin position="163"/>
        <end position="193"/>
    </location>
</feature>
<gene>
    <name evidence="3" type="ORF">SAMN04488598_1744</name>
    <name evidence="4" type="ORF">SAMN04515652_1672</name>
</gene>
<dbReference type="Gene3D" id="1.10.287.1490">
    <property type="match status" value="1"/>
</dbReference>
<evidence type="ECO:0000256" key="2">
    <source>
        <dbReference type="SAM" id="MobiDB-lite"/>
    </source>
</evidence>
<feature type="region of interest" description="Disordered" evidence="2">
    <location>
        <begin position="19"/>
        <end position="40"/>
    </location>
</feature>
<dbReference type="RefSeq" id="WP_089721054.1">
    <property type="nucleotide sequence ID" value="NZ_FNBJ01000074.1"/>
</dbReference>
<evidence type="ECO:0000313" key="5">
    <source>
        <dbReference type="Proteomes" id="UP000198612"/>
    </source>
</evidence>
<feature type="compositionally biased region" description="Low complexity" evidence="2">
    <location>
        <begin position="25"/>
        <end position="39"/>
    </location>
</feature>
<evidence type="ECO:0000313" key="3">
    <source>
        <dbReference type="EMBL" id="SDG26483.1"/>
    </source>
</evidence>
<dbReference type="AlphaFoldDB" id="A0A1I0D8W6"/>
<accession>A0A1I0D8W6</accession>
<evidence type="ECO:0000313" key="4">
    <source>
        <dbReference type="EMBL" id="SET28726.1"/>
    </source>
</evidence>
<protein>
    <submittedName>
        <fullName evidence="4">Uncharacterized protein</fullName>
    </submittedName>
</protein>
<keyword evidence="6" id="KW-1185">Reference proteome</keyword>
<dbReference type="EMBL" id="FNBJ01000074">
    <property type="protein sequence ID" value="SDG26483.1"/>
    <property type="molecule type" value="Genomic_DNA"/>
</dbReference>
<dbReference type="Proteomes" id="UP000198612">
    <property type="component" value="Unassembled WGS sequence"/>
</dbReference>
<evidence type="ECO:0000256" key="1">
    <source>
        <dbReference type="SAM" id="Coils"/>
    </source>
</evidence>
<feature type="coiled-coil region" evidence="1">
    <location>
        <begin position="43"/>
        <end position="135"/>
    </location>
</feature>
<organism evidence="4 5">
    <name type="scientific">Halanaerobium congolense</name>
    <dbReference type="NCBI Taxonomy" id="54121"/>
    <lineage>
        <taxon>Bacteria</taxon>
        <taxon>Bacillati</taxon>
        <taxon>Bacillota</taxon>
        <taxon>Clostridia</taxon>
        <taxon>Halanaerobiales</taxon>
        <taxon>Halanaerobiaceae</taxon>
        <taxon>Halanaerobium</taxon>
    </lineage>
</organism>
<reference evidence="5 6" key="1">
    <citation type="submission" date="2016-10" db="EMBL/GenBank/DDBJ databases">
        <authorList>
            <person name="Varghese N."/>
            <person name="Submissions S."/>
        </authorList>
    </citation>
    <scope>NUCLEOTIDE SEQUENCE [LARGE SCALE GENOMIC DNA]</scope>
    <source>
        <strain evidence="3 6">WG2</strain>
        <strain evidence="4 5">WG5</strain>
    </source>
</reference>